<evidence type="ECO:0000313" key="4">
    <source>
        <dbReference type="Proteomes" id="UP000283090"/>
    </source>
</evidence>
<sequence length="79" mass="8614">MATPIRTFAISTTINITIIISIVNIFSSSLAQVLRPFHFCCCLTSSLQAQAPLHHHTGHNQPPADQPTNDHNRPTTGLP</sequence>
<keyword evidence="2" id="KW-1133">Transmembrane helix</keyword>
<dbReference type="GeneID" id="93583932"/>
<reference evidence="3 4" key="1">
    <citation type="submission" date="2019-01" db="EMBL/GenBank/DDBJ databases">
        <title>Intercellular communication is required for trap formation in the nematode-trapping fungus Duddingtonia flagrans.</title>
        <authorList>
            <person name="Youssar L."/>
            <person name="Wernet V."/>
            <person name="Hensel N."/>
            <person name="Hildebrandt H.-G."/>
            <person name="Fischer R."/>
        </authorList>
    </citation>
    <scope>NUCLEOTIDE SEQUENCE [LARGE SCALE GENOMIC DNA]</scope>
    <source>
        <strain evidence="3 4">CBS H-5679</strain>
    </source>
</reference>
<keyword evidence="2" id="KW-0472">Membrane</keyword>
<comment type="caution">
    <text evidence="3">The sequence shown here is derived from an EMBL/GenBank/DDBJ whole genome shotgun (WGS) entry which is preliminary data.</text>
</comment>
<keyword evidence="4" id="KW-1185">Reference proteome</keyword>
<evidence type="ECO:0000313" key="3">
    <source>
        <dbReference type="EMBL" id="RVD87385.1"/>
    </source>
</evidence>
<dbReference type="AlphaFoldDB" id="A0A437A843"/>
<feature type="transmembrane region" description="Helical" evidence="2">
    <location>
        <begin position="6"/>
        <end position="26"/>
    </location>
</feature>
<protein>
    <submittedName>
        <fullName evidence="3">Uncharacterized protein</fullName>
    </submittedName>
</protein>
<name>A0A437A843_ARTFL</name>
<accession>A0A437A843</accession>
<dbReference type="VEuPathDB" id="FungiDB:DFL_001621"/>
<evidence type="ECO:0000256" key="2">
    <source>
        <dbReference type="SAM" id="Phobius"/>
    </source>
</evidence>
<dbReference type="EMBL" id="SAEB01000003">
    <property type="protein sequence ID" value="RVD87385.1"/>
    <property type="molecule type" value="Genomic_DNA"/>
</dbReference>
<keyword evidence="2" id="KW-0812">Transmembrane</keyword>
<evidence type="ECO:0000256" key="1">
    <source>
        <dbReference type="SAM" id="MobiDB-lite"/>
    </source>
</evidence>
<proteinExistence type="predicted"/>
<gene>
    <name evidence="3" type="ORF">DFL_001621</name>
</gene>
<dbReference type="RefSeq" id="XP_067492929.1">
    <property type="nucleotide sequence ID" value="XM_067630269.1"/>
</dbReference>
<dbReference type="Proteomes" id="UP000283090">
    <property type="component" value="Unassembled WGS sequence"/>
</dbReference>
<feature type="region of interest" description="Disordered" evidence="1">
    <location>
        <begin position="53"/>
        <end position="79"/>
    </location>
</feature>
<organism evidence="3 4">
    <name type="scientific">Arthrobotrys flagrans</name>
    <name type="common">Nematode-trapping fungus</name>
    <name type="synonym">Trichothecium flagrans</name>
    <dbReference type="NCBI Taxonomy" id="97331"/>
    <lineage>
        <taxon>Eukaryota</taxon>
        <taxon>Fungi</taxon>
        <taxon>Dikarya</taxon>
        <taxon>Ascomycota</taxon>
        <taxon>Pezizomycotina</taxon>
        <taxon>Orbiliomycetes</taxon>
        <taxon>Orbiliales</taxon>
        <taxon>Orbiliaceae</taxon>
        <taxon>Arthrobotrys</taxon>
    </lineage>
</organism>